<protein>
    <submittedName>
        <fullName evidence="1">29521_t:CDS:1</fullName>
    </submittedName>
</protein>
<evidence type="ECO:0000313" key="2">
    <source>
        <dbReference type="Proteomes" id="UP000789901"/>
    </source>
</evidence>
<dbReference type="EMBL" id="CAJVQB010029418">
    <property type="protein sequence ID" value="CAG8814025.1"/>
    <property type="molecule type" value="Genomic_DNA"/>
</dbReference>
<keyword evidence="2" id="KW-1185">Reference proteome</keyword>
<name>A0ABN7W2U5_GIGMA</name>
<organism evidence="1 2">
    <name type="scientific">Gigaspora margarita</name>
    <dbReference type="NCBI Taxonomy" id="4874"/>
    <lineage>
        <taxon>Eukaryota</taxon>
        <taxon>Fungi</taxon>
        <taxon>Fungi incertae sedis</taxon>
        <taxon>Mucoromycota</taxon>
        <taxon>Glomeromycotina</taxon>
        <taxon>Glomeromycetes</taxon>
        <taxon>Diversisporales</taxon>
        <taxon>Gigasporaceae</taxon>
        <taxon>Gigaspora</taxon>
    </lineage>
</organism>
<gene>
    <name evidence="1" type="ORF">GMARGA_LOCUS25938</name>
</gene>
<feature type="non-terminal residue" evidence="1">
    <location>
        <position position="1"/>
    </location>
</feature>
<proteinExistence type="predicted"/>
<evidence type="ECO:0000313" key="1">
    <source>
        <dbReference type="EMBL" id="CAG8814025.1"/>
    </source>
</evidence>
<reference evidence="1 2" key="1">
    <citation type="submission" date="2021-06" db="EMBL/GenBank/DDBJ databases">
        <authorList>
            <person name="Kallberg Y."/>
            <person name="Tangrot J."/>
            <person name="Rosling A."/>
        </authorList>
    </citation>
    <scope>NUCLEOTIDE SEQUENCE [LARGE SCALE GENOMIC DNA]</scope>
    <source>
        <strain evidence="1 2">120-4 pot B 10/14</strain>
    </source>
</reference>
<accession>A0ABN7W2U5</accession>
<comment type="caution">
    <text evidence="1">The sequence shown here is derived from an EMBL/GenBank/DDBJ whole genome shotgun (WGS) entry which is preliminary data.</text>
</comment>
<sequence length="77" mass="8927">AKHVANKAAKERHTLRREYLKPVYERNIAAAKSEFCDKRVAIIVDETTDDCARSVVNILFNYQNLTKLVLVDFINEF</sequence>
<dbReference type="Proteomes" id="UP000789901">
    <property type="component" value="Unassembled WGS sequence"/>
</dbReference>